<dbReference type="InterPro" id="IPR017780">
    <property type="entry name" value="ABC_transptr_urea_ATP-bd_UrtE"/>
</dbReference>
<reference evidence="7 8" key="1">
    <citation type="submission" date="2015-01" db="EMBL/GenBank/DDBJ databases">
        <title>Genome sequence of Anoxybacillus ayderensis strain AB04.</title>
        <authorList>
            <person name="Belduz A.O."/>
            <person name="Canakci S."/>
            <person name="Chan K.-G."/>
            <person name="Kahar U.M."/>
            <person name="Yaakob A.S."/>
            <person name="Chan C.S."/>
            <person name="Goh K.M."/>
        </authorList>
    </citation>
    <scope>NUCLEOTIDE SEQUENCE [LARGE SCALE GENOMIC DNA]</scope>
    <source>
        <strain evidence="7 8">AB04</strain>
    </source>
</reference>
<sequence length="233" mass="25784">MLSVRNMAAGYEQSVVLENVSMDVQKGCVTAVLGRNGVGKTTLMKSIIGLIKPMSGNIEWEGEDITSLPPEQRVRRGIGYVPQGREIFPSLTVEENLLLGFEALPKKINSSHVLEEIYEFFPILKDMLHRKGGDLSGGQQQQLAIARALIGQPKLLLLDEPMEGIQPSIVQLIRDVIMKIAKEKMVGIVLVEHSLDLAFSCADYFYIFDRGIVVAQGHVSETSMSDVQRFLTV</sequence>
<dbReference type="SUPFAM" id="SSF52540">
    <property type="entry name" value="P-loop containing nucleoside triphosphate hydrolases"/>
    <property type="match status" value="1"/>
</dbReference>
<keyword evidence="2" id="KW-0813">Transport</keyword>
<proteinExistence type="inferred from homology"/>
<dbReference type="PANTHER" id="PTHR43820:SF5">
    <property type="entry name" value="HIGH-AFFINITY BRANCHED-CHAIN AMINO ACID TRANSPORT ATP-BINDING PROTEIN"/>
    <property type="match status" value="1"/>
</dbReference>
<dbReference type="PROSITE" id="PS50893">
    <property type="entry name" value="ABC_TRANSPORTER_2"/>
    <property type="match status" value="1"/>
</dbReference>
<dbReference type="Proteomes" id="UP000032047">
    <property type="component" value="Unassembled WGS sequence"/>
</dbReference>
<gene>
    <name evidence="7" type="ORF">JV16_01834</name>
</gene>
<evidence type="ECO:0000256" key="1">
    <source>
        <dbReference type="ARBA" id="ARBA00005417"/>
    </source>
</evidence>
<evidence type="ECO:0000256" key="3">
    <source>
        <dbReference type="ARBA" id="ARBA00022741"/>
    </source>
</evidence>
<dbReference type="SMART" id="SM00382">
    <property type="entry name" value="AAA"/>
    <property type="match status" value="1"/>
</dbReference>
<keyword evidence="3" id="KW-0547">Nucleotide-binding</keyword>
<keyword evidence="8" id="KW-1185">Reference proteome</keyword>
<dbReference type="InterPro" id="IPR027417">
    <property type="entry name" value="P-loop_NTPase"/>
</dbReference>
<dbReference type="CDD" id="cd03224">
    <property type="entry name" value="ABC_TM1139_LivF_branched"/>
    <property type="match status" value="1"/>
</dbReference>
<dbReference type="GO" id="GO:0015658">
    <property type="term" value="F:branched-chain amino acid transmembrane transporter activity"/>
    <property type="evidence" value="ECO:0007669"/>
    <property type="project" value="TreeGrafter"/>
</dbReference>
<comment type="caution">
    <text evidence="7">The sequence shown here is derived from an EMBL/GenBank/DDBJ whole genome shotgun (WGS) entry which is preliminary data.</text>
</comment>
<dbReference type="EMBL" id="JXTG01000009">
    <property type="protein sequence ID" value="KIP20932.1"/>
    <property type="molecule type" value="Genomic_DNA"/>
</dbReference>
<dbReference type="PATRIC" id="fig|265546.4.peg.1831"/>
<dbReference type="InterPro" id="IPR003593">
    <property type="entry name" value="AAA+_ATPase"/>
</dbReference>
<accession>A0A0D0HNX4</accession>
<evidence type="ECO:0000256" key="2">
    <source>
        <dbReference type="ARBA" id="ARBA00022448"/>
    </source>
</evidence>
<dbReference type="RefSeq" id="WP_042535396.1">
    <property type="nucleotide sequence ID" value="NZ_JXTG01000009.1"/>
</dbReference>
<dbReference type="GO" id="GO:0015807">
    <property type="term" value="P:L-amino acid transport"/>
    <property type="evidence" value="ECO:0007669"/>
    <property type="project" value="TreeGrafter"/>
</dbReference>
<dbReference type="PANTHER" id="PTHR43820">
    <property type="entry name" value="HIGH-AFFINITY BRANCHED-CHAIN AMINO ACID TRANSPORT ATP-BINDING PROTEIN LIVF"/>
    <property type="match status" value="1"/>
</dbReference>
<name>A0A0D0HNX4_9BACL</name>
<dbReference type="InterPro" id="IPR003439">
    <property type="entry name" value="ABC_transporter-like_ATP-bd"/>
</dbReference>
<protein>
    <submittedName>
        <fullName evidence="7">LIV-I protein F</fullName>
    </submittedName>
</protein>
<dbReference type="Gene3D" id="3.40.50.300">
    <property type="entry name" value="P-loop containing nucleotide triphosphate hydrolases"/>
    <property type="match status" value="1"/>
</dbReference>
<dbReference type="AlphaFoldDB" id="A0A0D0HNX4"/>
<dbReference type="GO" id="GO:0016887">
    <property type="term" value="F:ATP hydrolysis activity"/>
    <property type="evidence" value="ECO:0007669"/>
    <property type="project" value="InterPro"/>
</dbReference>
<comment type="similarity">
    <text evidence="1">Belongs to the ABC transporter superfamily.</text>
</comment>
<evidence type="ECO:0000256" key="4">
    <source>
        <dbReference type="ARBA" id="ARBA00022840"/>
    </source>
</evidence>
<evidence type="ECO:0000313" key="7">
    <source>
        <dbReference type="EMBL" id="KIP20932.1"/>
    </source>
</evidence>
<evidence type="ECO:0000256" key="5">
    <source>
        <dbReference type="ARBA" id="ARBA00022970"/>
    </source>
</evidence>
<dbReference type="NCBIfam" id="TIGR03410">
    <property type="entry name" value="urea_trans_UrtE"/>
    <property type="match status" value="1"/>
</dbReference>
<dbReference type="InterPro" id="IPR052156">
    <property type="entry name" value="BCAA_Transport_ATP-bd_LivF"/>
</dbReference>
<evidence type="ECO:0000259" key="6">
    <source>
        <dbReference type="PROSITE" id="PS50893"/>
    </source>
</evidence>
<evidence type="ECO:0000313" key="8">
    <source>
        <dbReference type="Proteomes" id="UP000032047"/>
    </source>
</evidence>
<organism evidence="7 8">
    <name type="scientific">Anoxybacillus ayderensis</name>
    <dbReference type="NCBI Taxonomy" id="265546"/>
    <lineage>
        <taxon>Bacteria</taxon>
        <taxon>Bacillati</taxon>
        <taxon>Bacillota</taxon>
        <taxon>Bacilli</taxon>
        <taxon>Bacillales</taxon>
        <taxon>Anoxybacillaceae</taxon>
        <taxon>Anoxybacillus</taxon>
    </lineage>
</organism>
<dbReference type="Pfam" id="PF00005">
    <property type="entry name" value="ABC_tran"/>
    <property type="match status" value="1"/>
</dbReference>
<feature type="domain" description="ABC transporter" evidence="6">
    <location>
        <begin position="2"/>
        <end position="231"/>
    </location>
</feature>
<keyword evidence="5" id="KW-0029">Amino-acid transport</keyword>
<dbReference type="GO" id="GO:0005524">
    <property type="term" value="F:ATP binding"/>
    <property type="evidence" value="ECO:0007669"/>
    <property type="project" value="UniProtKB-KW"/>
</dbReference>
<keyword evidence="4" id="KW-0067">ATP-binding</keyword>